<feature type="non-terminal residue" evidence="1">
    <location>
        <position position="1"/>
    </location>
</feature>
<proteinExistence type="predicted"/>
<evidence type="ECO:0000313" key="2">
    <source>
        <dbReference type="Proteomes" id="UP001303760"/>
    </source>
</evidence>
<reference evidence="1" key="2">
    <citation type="submission" date="2023-05" db="EMBL/GenBank/DDBJ databases">
        <authorList>
            <consortium name="Lawrence Berkeley National Laboratory"/>
            <person name="Steindorff A."/>
            <person name="Hensen N."/>
            <person name="Bonometti L."/>
            <person name="Westerberg I."/>
            <person name="Brannstrom I.O."/>
            <person name="Guillou S."/>
            <person name="Cros-Aarteil S."/>
            <person name="Calhoun S."/>
            <person name="Haridas S."/>
            <person name="Kuo A."/>
            <person name="Mondo S."/>
            <person name="Pangilinan J."/>
            <person name="Riley R."/>
            <person name="Labutti K."/>
            <person name="Andreopoulos B."/>
            <person name="Lipzen A."/>
            <person name="Chen C."/>
            <person name="Yanf M."/>
            <person name="Daum C."/>
            <person name="Ng V."/>
            <person name="Clum A."/>
            <person name="Ohm R."/>
            <person name="Martin F."/>
            <person name="Silar P."/>
            <person name="Natvig D."/>
            <person name="Lalanne C."/>
            <person name="Gautier V."/>
            <person name="Ament-Velasquez S.L."/>
            <person name="Kruys A."/>
            <person name="Hutchinson M.I."/>
            <person name="Powell A.J."/>
            <person name="Barry K."/>
            <person name="Miller A.N."/>
            <person name="Grigoriev I.V."/>
            <person name="Debuchy R."/>
            <person name="Gladieux P."/>
            <person name="Thoren M.H."/>
            <person name="Johannesson H."/>
        </authorList>
    </citation>
    <scope>NUCLEOTIDE SEQUENCE</scope>
    <source>
        <strain evidence="1">CBS 532.94</strain>
    </source>
</reference>
<evidence type="ECO:0000313" key="1">
    <source>
        <dbReference type="EMBL" id="KAK4235835.1"/>
    </source>
</evidence>
<gene>
    <name evidence="1" type="ORF">C8A03DRAFT_17459</name>
</gene>
<protein>
    <submittedName>
        <fullName evidence="1">Uncharacterized protein</fullName>
    </submittedName>
</protein>
<dbReference type="EMBL" id="MU860234">
    <property type="protein sequence ID" value="KAK4235835.1"/>
    <property type="molecule type" value="Genomic_DNA"/>
</dbReference>
<dbReference type="Proteomes" id="UP001303760">
    <property type="component" value="Unassembled WGS sequence"/>
</dbReference>
<dbReference type="AlphaFoldDB" id="A0AAN7HC45"/>
<organism evidence="1 2">
    <name type="scientific">Achaetomium macrosporum</name>
    <dbReference type="NCBI Taxonomy" id="79813"/>
    <lineage>
        <taxon>Eukaryota</taxon>
        <taxon>Fungi</taxon>
        <taxon>Dikarya</taxon>
        <taxon>Ascomycota</taxon>
        <taxon>Pezizomycotina</taxon>
        <taxon>Sordariomycetes</taxon>
        <taxon>Sordariomycetidae</taxon>
        <taxon>Sordariales</taxon>
        <taxon>Chaetomiaceae</taxon>
        <taxon>Achaetomium</taxon>
    </lineage>
</organism>
<keyword evidence="2" id="KW-1185">Reference proteome</keyword>
<reference evidence="1" key="1">
    <citation type="journal article" date="2023" name="Mol. Phylogenet. Evol.">
        <title>Genome-scale phylogeny and comparative genomics of the fungal order Sordariales.</title>
        <authorList>
            <person name="Hensen N."/>
            <person name="Bonometti L."/>
            <person name="Westerberg I."/>
            <person name="Brannstrom I.O."/>
            <person name="Guillou S."/>
            <person name="Cros-Aarteil S."/>
            <person name="Calhoun S."/>
            <person name="Haridas S."/>
            <person name="Kuo A."/>
            <person name="Mondo S."/>
            <person name="Pangilinan J."/>
            <person name="Riley R."/>
            <person name="LaButti K."/>
            <person name="Andreopoulos B."/>
            <person name="Lipzen A."/>
            <person name="Chen C."/>
            <person name="Yan M."/>
            <person name="Daum C."/>
            <person name="Ng V."/>
            <person name="Clum A."/>
            <person name="Steindorff A."/>
            <person name="Ohm R.A."/>
            <person name="Martin F."/>
            <person name="Silar P."/>
            <person name="Natvig D.O."/>
            <person name="Lalanne C."/>
            <person name="Gautier V."/>
            <person name="Ament-Velasquez S.L."/>
            <person name="Kruys A."/>
            <person name="Hutchinson M.I."/>
            <person name="Powell A.J."/>
            <person name="Barry K."/>
            <person name="Miller A.N."/>
            <person name="Grigoriev I.V."/>
            <person name="Debuchy R."/>
            <person name="Gladieux P."/>
            <person name="Hiltunen Thoren M."/>
            <person name="Johannesson H."/>
        </authorList>
    </citation>
    <scope>NUCLEOTIDE SEQUENCE</scope>
    <source>
        <strain evidence="1">CBS 532.94</strain>
    </source>
</reference>
<name>A0AAN7HC45_9PEZI</name>
<comment type="caution">
    <text evidence="1">The sequence shown here is derived from an EMBL/GenBank/DDBJ whole genome shotgun (WGS) entry which is preliminary data.</text>
</comment>
<sequence>GAIGGIAAPAVEDTGNAARPFSVNGNTFATKAAAVQRACAIQNNACADAVNSGAVQGKTVGDCNQQEAACRAAGGA</sequence>
<accession>A0AAN7HC45</accession>